<accession>A0A267H1I8</accession>
<dbReference type="AlphaFoldDB" id="A0A267H1I8"/>
<sequence length="77" mass="8424">HSIEVMFRPPAPSTVATTARSAGPPQPPPKHPWLKSVLSWYTEQWKWSIVKGAAFFFGSVALAHLIDAELNAPTEAV</sequence>
<evidence type="ECO:0000256" key="1">
    <source>
        <dbReference type="SAM" id="MobiDB-lite"/>
    </source>
</evidence>
<organism evidence="3 4">
    <name type="scientific">Macrostomum lignano</name>
    <dbReference type="NCBI Taxonomy" id="282301"/>
    <lineage>
        <taxon>Eukaryota</taxon>
        <taxon>Metazoa</taxon>
        <taxon>Spiralia</taxon>
        <taxon>Lophotrochozoa</taxon>
        <taxon>Platyhelminthes</taxon>
        <taxon>Rhabditophora</taxon>
        <taxon>Macrostomorpha</taxon>
        <taxon>Macrostomida</taxon>
        <taxon>Macrostomidae</taxon>
        <taxon>Macrostomum</taxon>
    </lineage>
</organism>
<dbReference type="EMBL" id="NIVC01001881">
    <property type="protein sequence ID" value="PAA63007.1"/>
    <property type="molecule type" value="Genomic_DNA"/>
</dbReference>
<dbReference type="EMBL" id="NIVC01000084">
    <property type="protein sequence ID" value="PAA91554.1"/>
    <property type="molecule type" value="Genomic_DNA"/>
</dbReference>
<feature type="non-terminal residue" evidence="3">
    <location>
        <position position="1"/>
    </location>
</feature>
<protein>
    <submittedName>
        <fullName evidence="3">Uncharacterized protein</fullName>
    </submittedName>
</protein>
<gene>
    <name evidence="2" type="ORF">BOX15_Mlig011671g1</name>
    <name evidence="3" type="ORF">BOX15_Mlig011671g3</name>
</gene>
<dbReference type="Proteomes" id="UP000215902">
    <property type="component" value="Unassembled WGS sequence"/>
</dbReference>
<name>A0A267H1I8_9PLAT</name>
<keyword evidence="4" id="KW-1185">Reference proteome</keyword>
<evidence type="ECO:0000313" key="4">
    <source>
        <dbReference type="Proteomes" id="UP000215902"/>
    </source>
</evidence>
<evidence type="ECO:0000313" key="3">
    <source>
        <dbReference type="EMBL" id="PAA91554.1"/>
    </source>
</evidence>
<comment type="caution">
    <text evidence="3">The sequence shown here is derived from an EMBL/GenBank/DDBJ whole genome shotgun (WGS) entry which is preliminary data.</text>
</comment>
<reference evidence="3 4" key="1">
    <citation type="submission" date="2017-06" db="EMBL/GenBank/DDBJ databases">
        <title>A platform for efficient transgenesis in Macrostomum lignano, a flatworm model organism for stem cell research.</title>
        <authorList>
            <person name="Berezikov E."/>
        </authorList>
    </citation>
    <scope>NUCLEOTIDE SEQUENCE [LARGE SCALE GENOMIC DNA]</scope>
    <source>
        <strain evidence="3">DV1</strain>
        <tissue evidence="3">Whole organism</tissue>
    </source>
</reference>
<evidence type="ECO:0000313" key="2">
    <source>
        <dbReference type="EMBL" id="PAA63007.1"/>
    </source>
</evidence>
<proteinExistence type="predicted"/>
<feature type="region of interest" description="Disordered" evidence="1">
    <location>
        <begin position="1"/>
        <end position="29"/>
    </location>
</feature>